<dbReference type="InterPro" id="IPR000477">
    <property type="entry name" value="RT_dom"/>
</dbReference>
<organism evidence="7 8">
    <name type="scientific">Cyprinus carpio</name>
    <name type="common">Common carp</name>
    <dbReference type="NCBI Taxonomy" id="7962"/>
    <lineage>
        <taxon>Eukaryota</taxon>
        <taxon>Metazoa</taxon>
        <taxon>Chordata</taxon>
        <taxon>Craniata</taxon>
        <taxon>Vertebrata</taxon>
        <taxon>Euteleostomi</taxon>
        <taxon>Actinopterygii</taxon>
        <taxon>Neopterygii</taxon>
        <taxon>Teleostei</taxon>
        <taxon>Ostariophysi</taxon>
        <taxon>Cypriniformes</taxon>
        <taxon>Cyprinidae</taxon>
        <taxon>Cyprininae</taxon>
        <taxon>Cyprinus</taxon>
    </lineage>
</organism>
<dbReference type="FunFam" id="1.10.340.70:FF:000001">
    <property type="entry name" value="Retrovirus-related Pol polyprotein from transposon gypsy-like Protein"/>
    <property type="match status" value="1"/>
</dbReference>
<evidence type="ECO:0000259" key="5">
    <source>
        <dbReference type="PROSITE" id="PS50878"/>
    </source>
</evidence>
<dbReference type="PANTHER" id="PTHR37984:SF15">
    <property type="entry name" value="INTEGRASE CATALYTIC DOMAIN-CONTAINING PROTEIN"/>
    <property type="match status" value="1"/>
</dbReference>
<dbReference type="InterPro" id="IPR012337">
    <property type="entry name" value="RNaseH-like_sf"/>
</dbReference>
<dbReference type="CDD" id="cd01647">
    <property type="entry name" value="RT_LTR"/>
    <property type="match status" value="1"/>
</dbReference>
<accession>A0A8C2FFZ8</accession>
<dbReference type="InterPro" id="IPR050951">
    <property type="entry name" value="Retrovirus_Pol_polyprotein"/>
</dbReference>
<dbReference type="SUPFAM" id="SSF53098">
    <property type="entry name" value="Ribonuclease H-like"/>
    <property type="match status" value="1"/>
</dbReference>
<dbReference type="InterPro" id="IPR041577">
    <property type="entry name" value="RT_RNaseH_2"/>
</dbReference>
<dbReference type="Pfam" id="PF17921">
    <property type="entry name" value="Integrase_H2C2"/>
    <property type="match status" value="1"/>
</dbReference>
<evidence type="ECO:0000256" key="3">
    <source>
        <dbReference type="ARBA" id="ARBA00039658"/>
    </source>
</evidence>
<dbReference type="Gene3D" id="1.10.340.70">
    <property type="match status" value="1"/>
</dbReference>
<dbReference type="FunFam" id="3.10.20.370:FF:000001">
    <property type="entry name" value="Retrovirus-related Pol polyprotein from transposon 17.6-like protein"/>
    <property type="match status" value="1"/>
</dbReference>
<feature type="region of interest" description="Disordered" evidence="4">
    <location>
        <begin position="1162"/>
        <end position="1259"/>
    </location>
</feature>
<dbReference type="InterPro" id="IPR043128">
    <property type="entry name" value="Rev_trsase/Diguanyl_cyclase"/>
</dbReference>
<dbReference type="Gene3D" id="3.10.20.370">
    <property type="match status" value="1"/>
</dbReference>
<dbReference type="FunFam" id="3.10.10.10:FF:000004">
    <property type="entry name" value="Uncharacterized protein"/>
    <property type="match status" value="1"/>
</dbReference>
<dbReference type="GO" id="GO:0003676">
    <property type="term" value="F:nucleic acid binding"/>
    <property type="evidence" value="ECO:0007669"/>
    <property type="project" value="InterPro"/>
</dbReference>
<protein>
    <recommendedName>
        <fullName evidence="3">Gypsy retrotransposon integrase-like protein 1</fullName>
        <ecNumber evidence="2">3.1.26.4</ecNumber>
    </recommendedName>
</protein>
<dbReference type="Gene3D" id="3.30.70.270">
    <property type="match status" value="2"/>
</dbReference>
<dbReference type="Proteomes" id="UP000694701">
    <property type="component" value="Unplaced"/>
</dbReference>
<evidence type="ECO:0000259" key="6">
    <source>
        <dbReference type="PROSITE" id="PS50994"/>
    </source>
</evidence>
<dbReference type="Gene3D" id="3.10.10.10">
    <property type="entry name" value="HIV Type 1 Reverse Transcriptase, subunit A, domain 1"/>
    <property type="match status" value="1"/>
</dbReference>
<dbReference type="InterPro" id="IPR041588">
    <property type="entry name" value="Integrase_H2C2"/>
</dbReference>
<name>A0A8C2FFZ8_CYPCA</name>
<dbReference type="EC" id="3.1.26.4" evidence="2"/>
<dbReference type="CDD" id="cd09274">
    <property type="entry name" value="RNase_HI_RT_Ty3"/>
    <property type="match status" value="1"/>
</dbReference>
<evidence type="ECO:0000256" key="4">
    <source>
        <dbReference type="SAM" id="MobiDB-lite"/>
    </source>
</evidence>
<dbReference type="Pfam" id="PF00078">
    <property type="entry name" value="RVT_1"/>
    <property type="match status" value="1"/>
</dbReference>
<feature type="compositionally biased region" description="Acidic residues" evidence="4">
    <location>
        <begin position="1181"/>
        <end position="1201"/>
    </location>
</feature>
<reference evidence="7" key="1">
    <citation type="submission" date="2025-08" db="UniProtKB">
        <authorList>
            <consortium name="Ensembl"/>
        </authorList>
    </citation>
    <scope>IDENTIFICATION</scope>
</reference>
<feature type="domain" description="Reverse transcriptase" evidence="5">
    <location>
        <begin position="161"/>
        <end position="340"/>
    </location>
</feature>
<dbReference type="Pfam" id="PF00665">
    <property type="entry name" value="rve"/>
    <property type="match status" value="1"/>
</dbReference>
<dbReference type="Ensembl" id="ENSCCRT00020061107.1">
    <property type="protein sequence ID" value="ENSCCRP00020055503.1"/>
    <property type="gene ID" value="ENSCCRG00020026023.1"/>
</dbReference>
<comment type="similarity">
    <text evidence="1">Belongs to the beta type-B retroviral polymerase family. HERV class-II K(HML-2) pol subfamily.</text>
</comment>
<dbReference type="FunFam" id="3.30.70.270:FF:000020">
    <property type="entry name" value="Transposon Tf2-6 polyprotein-like Protein"/>
    <property type="match status" value="1"/>
</dbReference>
<evidence type="ECO:0000256" key="2">
    <source>
        <dbReference type="ARBA" id="ARBA00012180"/>
    </source>
</evidence>
<dbReference type="InterPro" id="IPR036397">
    <property type="entry name" value="RNaseH_sf"/>
</dbReference>
<dbReference type="PROSITE" id="PS50994">
    <property type="entry name" value="INTEGRASE"/>
    <property type="match status" value="1"/>
</dbReference>
<feature type="compositionally biased region" description="Basic and acidic residues" evidence="4">
    <location>
        <begin position="1212"/>
        <end position="1224"/>
    </location>
</feature>
<dbReference type="GO" id="GO:0015074">
    <property type="term" value="P:DNA integration"/>
    <property type="evidence" value="ECO:0007669"/>
    <property type="project" value="InterPro"/>
</dbReference>
<proteinExistence type="inferred from homology"/>
<dbReference type="SUPFAM" id="SSF56672">
    <property type="entry name" value="DNA/RNA polymerases"/>
    <property type="match status" value="1"/>
</dbReference>
<dbReference type="FunFam" id="3.30.420.10:FF:000269">
    <property type="entry name" value="Uncharacterized protein"/>
    <property type="match status" value="1"/>
</dbReference>
<evidence type="ECO:0000256" key="1">
    <source>
        <dbReference type="ARBA" id="ARBA00010879"/>
    </source>
</evidence>
<evidence type="ECO:0000313" key="7">
    <source>
        <dbReference type="Ensembl" id="ENSCCRP00020055503.1"/>
    </source>
</evidence>
<feature type="domain" description="Integrase catalytic" evidence="6">
    <location>
        <begin position="808"/>
        <end position="965"/>
    </location>
</feature>
<dbReference type="Gene3D" id="3.30.420.10">
    <property type="entry name" value="Ribonuclease H-like superfamily/Ribonuclease H"/>
    <property type="match status" value="1"/>
</dbReference>
<sequence>MKGWVALEPPSIPLPNGILIASCLHSLPHKHPTKLSVLLRNETQTDIRLTPKTVLAEIHAVQRIMGQHQGLSKEPVERERNTGNLTFDFGDSPLSAEWKERISKFLSSRPEVFSQHDLDYGHTAKVKHQIKLSNETPFKHRARPIHPQDVDAVRAHLQELLSAGIIRESESSFASPIVVVRKKNGGVRLCIDFRKLNLQTIKDAYALPNLEEVFSTLTGSKWFSVLDLKSGFYQIEMEETDKCKTAFVCPFGFWEFNRMPQGISNAPSTFQRLMERCMGDLNRKEVLVFIDDLIVFSETLEEHEARLLRVFNHLKEYGLKLSPEKCHFFQTSVKYLGHIVSQSGVETDPSKTEALKTWPRPTNLKELKSFLGFAGYYRRFVRDFSKIVKPLTDLTAGYPPLQKSRSKRLKDGYFNPKEEFHERWTPECQIAFDSIIDKLTSAPVLGFANPKLPYVLHTDASTTGLGAALYQEQEGQKRVIAFASRGLTKGESRYPAHKLEFLALKWAVTSKFSDYLYGAEFTVVTDSNPLTYILTSAKLDAISYRWLSSLSTYNFKLQYRAGSQNQDADGLSRRPHGELLDDWVSRKERERIKQFALHHFMEQEAEPSVVLADTIKAICDRHQVVGSAENSSPSDISLTLIESLTCHEDALPKEFQQEDEHGLPDLPQLSPSSLADLQRKDSEIKAVIEGLESGKKPSNLGNQSSTLRLWFKEWNRLELKNGILYRKKQDHGVPLYQLALPIFLRSTVLRSLHDDMGHLGTDRTLDLVRSRFFWPRMSQAVEKKIRTCERCVRRKTAPERAAPLVSIKTSMPLELVCIDFLSLEPDRSNTKNILVITDHFTKYAVAIPTRNQTAQTVAKSLWDNYFVHYGFPEKLHSDQGADFESKMIKELCKIAGIRKVRTTPYHPRGNPVERFNRTLLQMLGTLENEKKSQWKEFVKPLVHAYNCTRNDTTGYTPYELMFGRQPRLPVDLAFGLPVDAPTKSHSQYVQDLKARLRESYDIATKNAEKVAGRNKRRFDKRVVASNLEEGDRVLVKNVRLRGKHKLADKWEQGVYVVVKRIRDLPVYAVQPEGKTGSLRTLHRDLLLPCGFLQPSSPDIQSKGKVTRKPKTRSSSNDVEVLGSESVAESQESEDEQILCSVPGRSLESDIEIVTSYLPRVLEGTSGLPVPEPVRKSLPALESEEDFSVEPVDEYLPEEQPVEENAGSTELLSEEKSSEANENRHVAVSQKEQTENADLEDIIPRRSQRERHPPKKFEYPTLGNPLTTVFQSLLQGLSKAVECSFEESVVPPIIDV</sequence>
<dbReference type="InterPro" id="IPR001584">
    <property type="entry name" value="Integrase_cat-core"/>
</dbReference>
<feature type="region of interest" description="Disordered" evidence="4">
    <location>
        <begin position="1097"/>
        <end position="1138"/>
    </location>
</feature>
<evidence type="ECO:0000313" key="8">
    <source>
        <dbReference type="Proteomes" id="UP000694701"/>
    </source>
</evidence>
<dbReference type="InterPro" id="IPR043502">
    <property type="entry name" value="DNA/RNA_pol_sf"/>
</dbReference>
<dbReference type="PANTHER" id="PTHR37984">
    <property type="entry name" value="PROTEIN CBG26694"/>
    <property type="match status" value="1"/>
</dbReference>
<dbReference type="GO" id="GO:0004523">
    <property type="term" value="F:RNA-DNA hybrid ribonuclease activity"/>
    <property type="evidence" value="ECO:0007669"/>
    <property type="project" value="UniProtKB-EC"/>
</dbReference>
<dbReference type="PROSITE" id="PS51257">
    <property type="entry name" value="PROKAR_LIPOPROTEIN"/>
    <property type="match status" value="1"/>
</dbReference>
<dbReference type="PROSITE" id="PS50878">
    <property type="entry name" value="RT_POL"/>
    <property type="match status" value="1"/>
</dbReference>
<dbReference type="Pfam" id="PF17919">
    <property type="entry name" value="RT_RNaseH_2"/>
    <property type="match status" value="1"/>
</dbReference>